<feature type="transmembrane region" description="Helical" evidence="6">
    <location>
        <begin position="363"/>
        <end position="382"/>
    </location>
</feature>
<dbReference type="GO" id="GO:0044038">
    <property type="term" value="P:cell wall macromolecule biosynthetic process"/>
    <property type="evidence" value="ECO:0007669"/>
    <property type="project" value="TreeGrafter"/>
</dbReference>
<dbReference type="InterPro" id="IPR000715">
    <property type="entry name" value="Glycosyl_transferase_4"/>
</dbReference>
<feature type="transmembrane region" description="Helical" evidence="6">
    <location>
        <begin position="293"/>
        <end position="317"/>
    </location>
</feature>
<feature type="transmembrane region" description="Helical" evidence="6">
    <location>
        <begin position="238"/>
        <end position="256"/>
    </location>
</feature>
<evidence type="ECO:0000256" key="3">
    <source>
        <dbReference type="ARBA" id="ARBA00022692"/>
    </source>
</evidence>
<evidence type="ECO:0000313" key="7">
    <source>
        <dbReference type="EMBL" id="KKT83239.1"/>
    </source>
</evidence>
<keyword evidence="3 6" id="KW-0812">Transmembrane</keyword>
<dbReference type="EMBL" id="LCJT01000023">
    <property type="protein sequence ID" value="KKT83239.1"/>
    <property type="molecule type" value="Genomic_DNA"/>
</dbReference>
<gene>
    <name evidence="7" type="ORF">UW81_C0023G0017</name>
</gene>
<evidence type="ECO:0000256" key="6">
    <source>
        <dbReference type="SAM" id="Phobius"/>
    </source>
</evidence>
<keyword evidence="2 7" id="KW-0808">Transferase</keyword>
<dbReference type="GO" id="GO:0005886">
    <property type="term" value="C:plasma membrane"/>
    <property type="evidence" value="ECO:0007669"/>
    <property type="project" value="TreeGrafter"/>
</dbReference>
<feature type="transmembrane region" description="Helical" evidence="6">
    <location>
        <begin position="262"/>
        <end position="281"/>
    </location>
</feature>
<dbReference type="Pfam" id="PF00953">
    <property type="entry name" value="Glycos_transf_4"/>
    <property type="match status" value="1"/>
</dbReference>
<feature type="transmembrane region" description="Helical" evidence="6">
    <location>
        <begin position="100"/>
        <end position="119"/>
    </location>
</feature>
<dbReference type="PANTHER" id="PTHR22926:SF5">
    <property type="entry name" value="PHOSPHO-N-ACETYLMURAMOYL-PENTAPEPTIDE-TRANSFERASE HOMOLOG"/>
    <property type="match status" value="1"/>
</dbReference>
<dbReference type="PATRIC" id="fig|1618658.3.peg.676"/>
<keyword evidence="5 6" id="KW-0472">Membrane</keyword>
<reference evidence="7 8" key="1">
    <citation type="journal article" date="2015" name="Nature">
        <title>rRNA introns, odd ribosomes, and small enigmatic genomes across a large radiation of phyla.</title>
        <authorList>
            <person name="Brown C.T."/>
            <person name="Hug L.A."/>
            <person name="Thomas B.C."/>
            <person name="Sharon I."/>
            <person name="Castelle C.J."/>
            <person name="Singh A."/>
            <person name="Wilkins M.J."/>
            <person name="Williams K.H."/>
            <person name="Banfield J.F."/>
        </authorList>
    </citation>
    <scope>NUCLEOTIDE SEQUENCE [LARGE SCALE GENOMIC DNA]</scope>
</reference>
<feature type="transmembrane region" description="Helical" evidence="6">
    <location>
        <begin position="139"/>
        <end position="162"/>
    </location>
</feature>
<dbReference type="AlphaFoldDB" id="A0A0G1NGB8"/>
<name>A0A0G1NGB8_9BACT</name>
<dbReference type="InterPro" id="IPR003524">
    <property type="entry name" value="PNAcMuramoyl-5peptid_Trfase"/>
</dbReference>
<dbReference type="GO" id="GO:0008963">
    <property type="term" value="F:phospho-N-acetylmuramoyl-pentapeptide-transferase activity"/>
    <property type="evidence" value="ECO:0007669"/>
    <property type="project" value="InterPro"/>
</dbReference>
<proteinExistence type="predicted"/>
<comment type="subcellular location">
    <subcellularLocation>
        <location evidence="1">Membrane</location>
        <topology evidence="1">Multi-pass membrane protein</topology>
    </subcellularLocation>
</comment>
<feature type="transmembrane region" description="Helical" evidence="6">
    <location>
        <begin position="213"/>
        <end position="231"/>
    </location>
</feature>
<dbReference type="PANTHER" id="PTHR22926">
    <property type="entry name" value="PHOSPHO-N-ACETYLMURAMOYL-PENTAPEPTIDE-TRANSFERASE"/>
    <property type="match status" value="1"/>
</dbReference>
<evidence type="ECO:0000313" key="8">
    <source>
        <dbReference type="Proteomes" id="UP000033915"/>
    </source>
</evidence>
<evidence type="ECO:0000256" key="5">
    <source>
        <dbReference type="ARBA" id="ARBA00023136"/>
    </source>
</evidence>
<keyword evidence="4 6" id="KW-1133">Transmembrane helix</keyword>
<dbReference type="CDD" id="cd06852">
    <property type="entry name" value="GT_MraY"/>
    <property type="match status" value="1"/>
</dbReference>
<organism evidence="7 8">
    <name type="scientific">Candidatus Giovannonibacteria bacterium GW2011_GWC2_44_9</name>
    <dbReference type="NCBI Taxonomy" id="1618658"/>
    <lineage>
        <taxon>Bacteria</taxon>
        <taxon>Candidatus Giovannoniibacteriota</taxon>
    </lineage>
</organism>
<protein>
    <submittedName>
        <fullName evidence="7">Phospho-N-acetylmuramoyl-pentapeptide-transferase</fullName>
    </submittedName>
</protein>
<sequence length="385" mass="43228">MVKAGFLRRFKKSLRRNRLFFILKNVKIKPMQDTILNVYKVLGLGGFAFFLGVALTPILTHYLYKYKLWRKDARTTAPDGSSTPIFNQLHKERETKAPRMGGILIWATTIILALIFWVIPRIFPEELFLKLNFLSREQTWVPLGILFAGAMVGLLDDFMLVFQKGTYRGGGLTFTRRIVLVTLIAALGAYWFYFKLGKDFIFIPGLGDFHLGIYFIPFFILVMWAVFSGGVIDGLDGLSGGVFASIFSAYASIAFFQNQINLATLASVIVGSILAFLWFNIPPARFYMSETGIMALTTTLTAVAFLTNAVFVLPIIALPLVLESLSVIIQLGSKRFFGRKIFLVAPIHHHFEALGWPAEKVTMRFWILSAVAAVLGMILHLMGQT</sequence>
<comment type="caution">
    <text evidence="7">The sequence shown here is derived from an EMBL/GenBank/DDBJ whole genome shotgun (WGS) entry which is preliminary data.</text>
</comment>
<evidence type="ECO:0000256" key="4">
    <source>
        <dbReference type="ARBA" id="ARBA00022989"/>
    </source>
</evidence>
<dbReference type="Proteomes" id="UP000033915">
    <property type="component" value="Unassembled WGS sequence"/>
</dbReference>
<accession>A0A0G1NGB8</accession>
<evidence type="ECO:0000256" key="1">
    <source>
        <dbReference type="ARBA" id="ARBA00004141"/>
    </source>
</evidence>
<evidence type="ECO:0000256" key="2">
    <source>
        <dbReference type="ARBA" id="ARBA00022679"/>
    </source>
</evidence>
<dbReference type="GO" id="GO:0071555">
    <property type="term" value="P:cell wall organization"/>
    <property type="evidence" value="ECO:0007669"/>
    <property type="project" value="TreeGrafter"/>
</dbReference>
<feature type="transmembrane region" description="Helical" evidence="6">
    <location>
        <begin position="41"/>
        <end position="64"/>
    </location>
</feature>
<feature type="transmembrane region" description="Helical" evidence="6">
    <location>
        <begin position="174"/>
        <end position="193"/>
    </location>
</feature>